<dbReference type="HOGENOM" id="CLU_031812_1_1_1"/>
<dbReference type="NCBIfam" id="TIGR01891">
    <property type="entry name" value="amidohydrolases"/>
    <property type="match status" value="1"/>
</dbReference>
<dbReference type="Proteomes" id="UP000009131">
    <property type="component" value="Unassembled WGS sequence"/>
</dbReference>
<reference evidence="4 5" key="2">
    <citation type="journal article" date="2012" name="Open Biol.">
        <title>Characteristics of nucleosomes and linker DNA regions on the genome of the basidiomycete Mixia osmundae revealed by mono- and dinucleosome mapping.</title>
        <authorList>
            <person name="Nishida H."/>
            <person name="Kondo S."/>
            <person name="Matsumoto T."/>
            <person name="Suzuki Y."/>
            <person name="Yoshikawa H."/>
            <person name="Taylor T.D."/>
            <person name="Sugiyama J."/>
        </authorList>
    </citation>
    <scope>NUCLEOTIDE SEQUENCE [LARGE SCALE GENOMIC DNA]</scope>
    <source>
        <strain evidence="5">CBS 9802 / IAM 14324 / JCM 22182 / KY 12970</strain>
    </source>
</reference>
<feature type="domain" description="Peptidase M20 dimerisation" evidence="3">
    <location>
        <begin position="222"/>
        <end position="318"/>
    </location>
</feature>
<dbReference type="OMA" id="RVENCMK"/>
<dbReference type="InterPro" id="IPR036264">
    <property type="entry name" value="Bact_exopeptidase_dim_dom"/>
</dbReference>
<dbReference type="InterPro" id="IPR052030">
    <property type="entry name" value="Peptidase_M20/M20A_hydrolases"/>
</dbReference>
<dbReference type="PANTHER" id="PTHR30575:SF0">
    <property type="entry name" value="XAA-ARG DIPEPTIDASE"/>
    <property type="match status" value="1"/>
</dbReference>
<evidence type="ECO:0000256" key="1">
    <source>
        <dbReference type="ARBA" id="ARBA00006247"/>
    </source>
</evidence>
<keyword evidence="5" id="KW-1185">Reference proteome</keyword>
<dbReference type="GO" id="GO:0016805">
    <property type="term" value="F:dipeptidase activity"/>
    <property type="evidence" value="ECO:0007669"/>
    <property type="project" value="InterPro"/>
</dbReference>
<evidence type="ECO:0000256" key="2">
    <source>
        <dbReference type="PIRNR" id="PIRNR037226"/>
    </source>
</evidence>
<reference evidence="4 5" key="1">
    <citation type="journal article" date="2011" name="J. Gen. Appl. Microbiol.">
        <title>Draft genome sequencing of the enigmatic basidiomycete Mixia osmundae.</title>
        <authorList>
            <person name="Nishida H."/>
            <person name="Nagatsuka Y."/>
            <person name="Sugiyama J."/>
        </authorList>
    </citation>
    <scope>NUCLEOTIDE SEQUENCE [LARGE SCALE GENOMIC DNA]</scope>
    <source>
        <strain evidence="5">CBS 9802 / IAM 14324 / JCM 22182 / KY 12970</strain>
    </source>
</reference>
<dbReference type="CDD" id="cd05672">
    <property type="entry name" value="M20_ACY1L2-like"/>
    <property type="match status" value="1"/>
</dbReference>
<sequence length="452" mass="49151">MGFFCCMQDPSEHPSTRGSVDVHARPNGEEKLPAYAAASSHCTYDDTTSKQISFIEKIIESHSSALQKLSMDMWNNPETAYKEFKTRDLFVKFLKKQKGWQVTANCYDITPAYEAVFTHKPTSSIGQTRVVGFNSEMDALPGVGQACGHNLIAIAGVAAALATAQSLVKFDLPGQVRLLGTPAEEDIGGKIDLLKAGAYKSMDACLMVHPGPIDGMLPMLAIAEGSIEYTGAGSHAAGAPWEGVNALDACVIAYTSLSALRQQIKPSQRIHCILKGSEDFVLNIIPAKARLVFAARSETRAELEILKKRVVQCLEAAALASGCSTNNSLVWSMDYDELRNSPPLAKEYIRYMRERQDFNFPDEGPTLGSTDFGNISYALPALHPIYSIPIEPGQGNHTPGFTRAAATPEAHAKTLRAAKGIAASGWRVLTDHAFSKEVKEAFEEDERKRPNL</sequence>
<comment type="caution">
    <text evidence="4">The sequence shown here is derived from an EMBL/GenBank/DDBJ whole genome shotgun (WGS) entry which is preliminary data.</text>
</comment>
<dbReference type="InterPro" id="IPR011650">
    <property type="entry name" value="Peptidase_M20_dimer"/>
</dbReference>
<dbReference type="Pfam" id="PF07687">
    <property type="entry name" value="M20_dimer"/>
    <property type="match status" value="1"/>
</dbReference>
<dbReference type="AlphaFoldDB" id="G7E1V4"/>
<dbReference type="Gene3D" id="3.30.70.360">
    <property type="match status" value="1"/>
</dbReference>
<evidence type="ECO:0000259" key="3">
    <source>
        <dbReference type="Pfam" id="PF07687"/>
    </source>
</evidence>
<organism evidence="4 5">
    <name type="scientific">Mixia osmundae (strain CBS 9802 / IAM 14324 / JCM 22182 / KY 12970)</name>
    <dbReference type="NCBI Taxonomy" id="764103"/>
    <lineage>
        <taxon>Eukaryota</taxon>
        <taxon>Fungi</taxon>
        <taxon>Dikarya</taxon>
        <taxon>Basidiomycota</taxon>
        <taxon>Pucciniomycotina</taxon>
        <taxon>Mixiomycetes</taxon>
        <taxon>Mixiales</taxon>
        <taxon>Mixiaceae</taxon>
        <taxon>Mixia</taxon>
    </lineage>
</organism>
<dbReference type="Pfam" id="PF01546">
    <property type="entry name" value="Peptidase_M20"/>
    <property type="match status" value="1"/>
</dbReference>
<evidence type="ECO:0000313" key="4">
    <source>
        <dbReference type="EMBL" id="GAA96814.1"/>
    </source>
</evidence>
<dbReference type="PANTHER" id="PTHR30575">
    <property type="entry name" value="PEPTIDASE M20"/>
    <property type="match status" value="1"/>
</dbReference>
<dbReference type="STRING" id="764103.G7E1V4"/>
<dbReference type="InParanoid" id="G7E1V4"/>
<dbReference type="InterPro" id="IPR002933">
    <property type="entry name" value="Peptidase_M20"/>
</dbReference>
<accession>G7E1V4</accession>
<dbReference type="OrthoDB" id="6119954at2759"/>
<name>G7E1V4_MIXOS</name>
<comment type="similarity">
    <text evidence="1 2">Belongs to the peptidase M20A family.</text>
</comment>
<dbReference type="SUPFAM" id="SSF53187">
    <property type="entry name" value="Zn-dependent exopeptidases"/>
    <property type="match status" value="1"/>
</dbReference>
<dbReference type="InterPro" id="IPR017439">
    <property type="entry name" value="Amidohydrolase"/>
</dbReference>
<dbReference type="EMBL" id="BABT02000106">
    <property type="protein sequence ID" value="GAA96814.1"/>
    <property type="molecule type" value="Genomic_DNA"/>
</dbReference>
<dbReference type="RefSeq" id="XP_014565316.1">
    <property type="nucleotide sequence ID" value="XM_014709830.1"/>
</dbReference>
<protein>
    <recommendedName>
        <fullName evidence="2">Peptidase M20 domain-containing protein 2</fullName>
    </recommendedName>
</protein>
<dbReference type="PIRSF" id="PIRSF037226">
    <property type="entry name" value="Amidohydrolase_ACY1L2_prd"/>
    <property type="match status" value="1"/>
</dbReference>
<dbReference type="FunFam" id="3.30.70.360:FF:000004">
    <property type="entry name" value="Peptidase M20 domain-containing protein 2"/>
    <property type="match status" value="1"/>
</dbReference>
<evidence type="ECO:0000313" key="5">
    <source>
        <dbReference type="Proteomes" id="UP000009131"/>
    </source>
</evidence>
<dbReference type="eggNOG" id="ENOG502QQPD">
    <property type="taxonomic scope" value="Eukaryota"/>
</dbReference>
<proteinExistence type="inferred from homology"/>
<dbReference type="SUPFAM" id="SSF55031">
    <property type="entry name" value="Bacterial exopeptidase dimerisation domain"/>
    <property type="match status" value="1"/>
</dbReference>
<dbReference type="InterPro" id="IPR017144">
    <property type="entry name" value="Xaa-Arg_dipeptidase"/>
</dbReference>
<gene>
    <name evidence="4" type="primary">Mo03486</name>
    <name evidence="4" type="ORF">E5Q_03486</name>
</gene>
<dbReference type="Gene3D" id="3.40.630.10">
    <property type="entry name" value="Zn peptidases"/>
    <property type="match status" value="1"/>
</dbReference>